<dbReference type="Gene3D" id="3.50.50.60">
    <property type="entry name" value="FAD/NAD(P)-binding domain"/>
    <property type="match status" value="2"/>
</dbReference>
<organism evidence="7 8">
    <name type="scientific">Oerskovia douganii</name>
    <dbReference type="NCBI Taxonomy" id="2762210"/>
    <lineage>
        <taxon>Bacteria</taxon>
        <taxon>Bacillati</taxon>
        <taxon>Actinomycetota</taxon>
        <taxon>Actinomycetes</taxon>
        <taxon>Micrococcales</taxon>
        <taxon>Cellulomonadaceae</taxon>
        <taxon>Oerskovia</taxon>
    </lineage>
</organism>
<dbReference type="PRINTS" id="PR00368">
    <property type="entry name" value="FADPNR"/>
</dbReference>
<evidence type="ECO:0000313" key="8">
    <source>
        <dbReference type="Proteomes" id="UP000822993"/>
    </source>
</evidence>
<dbReference type="Proteomes" id="UP000822993">
    <property type="component" value="Unassembled WGS sequence"/>
</dbReference>
<evidence type="ECO:0000256" key="5">
    <source>
        <dbReference type="SAM" id="MobiDB-lite"/>
    </source>
</evidence>
<protein>
    <submittedName>
        <fullName evidence="7">FAD-dependent oxidoreductase</fullName>
    </submittedName>
</protein>
<keyword evidence="8" id="KW-1185">Reference proteome</keyword>
<dbReference type="SUPFAM" id="SSF55424">
    <property type="entry name" value="FAD/NAD-linked reductases, dimerisation (C-terminal) domain"/>
    <property type="match status" value="1"/>
</dbReference>
<dbReference type="InterPro" id="IPR023753">
    <property type="entry name" value="FAD/NAD-binding_dom"/>
</dbReference>
<dbReference type="PANTHER" id="PTHR43557">
    <property type="entry name" value="APOPTOSIS-INDUCING FACTOR 1"/>
    <property type="match status" value="1"/>
</dbReference>
<dbReference type="PANTHER" id="PTHR43557:SF2">
    <property type="entry name" value="RIESKE DOMAIN-CONTAINING PROTEIN-RELATED"/>
    <property type="match status" value="1"/>
</dbReference>
<proteinExistence type="predicted"/>
<feature type="region of interest" description="Disordered" evidence="5">
    <location>
        <begin position="1"/>
        <end position="49"/>
    </location>
</feature>
<dbReference type="InterPro" id="IPR016156">
    <property type="entry name" value="FAD/NAD-linked_Rdtase_dimer_sf"/>
</dbReference>
<comment type="cofactor">
    <cofactor evidence="1">
        <name>FAD</name>
        <dbReference type="ChEBI" id="CHEBI:57692"/>
    </cofactor>
</comment>
<accession>A0A9D5YXS3</accession>
<evidence type="ECO:0000256" key="1">
    <source>
        <dbReference type="ARBA" id="ARBA00001974"/>
    </source>
</evidence>
<dbReference type="GO" id="GO:0016651">
    <property type="term" value="F:oxidoreductase activity, acting on NAD(P)H"/>
    <property type="evidence" value="ECO:0007669"/>
    <property type="project" value="TreeGrafter"/>
</dbReference>
<evidence type="ECO:0000313" key="7">
    <source>
        <dbReference type="EMBL" id="MBE7699460.1"/>
    </source>
</evidence>
<dbReference type="SUPFAM" id="SSF51905">
    <property type="entry name" value="FAD/NAD(P)-binding domain"/>
    <property type="match status" value="1"/>
</dbReference>
<dbReference type="EMBL" id="JACSPN010000003">
    <property type="protein sequence ID" value="MBE7699460.1"/>
    <property type="molecule type" value="Genomic_DNA"/>
</dbReference>
<keyword evidence="4" id="KW-0560">Oxidoreductase</keyword>
<dbReference type="GO" id="GO:0005737">
    <property type="term" value="C:cytoplasm"/>
    <property type="evidence" value="ECO:0007669"/>
    <property type="project" value="TreeGrafter"/>
</dbReference>
<keyword evidence="2" id="KW-0285">Flavoprotein</keyword>
<dbReference type="Pfam" id="PF07992">
    <property type="entry name" value="Pyr_redox_2"/>
    <property type="match status" value="1"/>
</dbReference>
<name>A0A9D5YXS3_9CELL</name>
<reference evidence="7 8" key="1">
    <citation type="submission" date="2020-08" db="EMBL/GenBank/DDBJ databases">
        <title>A Genomic Blueprint of the Chicken Gut Microbiome.</title>
        <authorList>
            <person name="Gilroy R."/>
            <person name="Ravi A."/>
            <person name="Getino M."/>
            <person name="Pursley I."/>
            <person name="Horton D.L."/>
            <person name="Alikhan N.-F."/>
            <person name="Baker D."/>
            <person name="Gharbi K."/>
            <person name="Hall N."/>
            <person name="Watson M."/>
            <person name="Adriaenssens E.M."/>
            <person name="Foster-Nyarko E."/>
            <person name="Jarju S."/>
            <person name="Secka A."/>
            <person name="Antonio M."/>
            <person name="Oren A."/>
            <person name="Chaudhuri R."/>
            <person name="La Ragione R.M."/>
            <person name="Hildebrand F."/>
            <person name="Pallen M.J."/>
        </authorList>
    </citation>
    <scope>NUCLEOTIDE SEQUENCE [LARGE SCALE GENOMIC DNA]</scope>
    <source>
        <strain evidence="7 8">Sa1BUA8</strain>
    </source>
</reference>
<comment type="caution">
    <text evidence="7">The sequence shown here is derived from an EMBL/GenBank/DDBJ whole genome shotgun (WGS) entry which is preliminary data.</text>
</comment>
<dbReference type="InterPro" id="IPR050446">
    <property type="entry name" value="FAD-oxidoreductase/Apoptosis"/>
</dbReference>
<dbReference type="InterPro" id="IPR036188">
    <property type="entry name" value="FAD/NAD-bd_sf"/>
</dbReference>
<evidence type="ECO:0000259" key="6">
    <source>
        <dbReference type="Pfam" id="PF07992"/>
    </source>
</evidence>
<sequence>MLRRGAVVRTAPGRGDVAHASHQFTGPSLPPTTVGNVPSSATPAVLPHSRRPATGSVVVVGAGLAGAQTVAALRSHGFSGRVTILGAEGVGPYDRPALSKELFTRQRPAWLVEEMGVDVVALADEARLDDPAVDLDPGTDAVTITTRSGRRVTADVAVLALGAEPVRPAGWEAALTLHTADDAARLRERLVPGTRLVSIGAGWIGAELAGVASKAGCEVTVLEAAQTPLERQLGAEVGGHLVRWYAEAGARLLTGTQVTEVGPTSVRLADGRSVEGDLVLAAVGARPATAWLKGTLPLDPRGSIRVNSAGRVAPPTVAAPSGTSGHLPLKSLRRLYAVGDCATRDSAVFGPVPGGHWSAALHDPEPTVRALLGIDEMPAEPQHVRELLGLAPVPQHAPYVFSQQLGHDIALFGTPSPFHEVVYRGDPSGGASGHEGWVALYLETVAGAHRTNAEGHRLATVRAILVVDAPREVGPVRKLMNRDVALHVDVEAATDPSRRLRDAVV</sequence>
<feature type="domain" description="FAD/NAD(P)-binding" evidence="6">
    <location>
        <begin position="56"/>
        <end position="342"/>
    </location>
</feature>
<evidence type="ECO:0000256" key="4">
    <source>
        <dbReference type="ARBA" id="ARBA00023002"/>
    </source>
</evidence>
<dbReference type="PRINTS" id="PR00411">
    <property type="entry name" value="PNDRDTASEI"/>
</dbReference>
<feature type="compositionally biased region" description="Polar residues" evidence="5">
    <location>
        <begin position="22"/>
        <end position="42"/>
    </location>
</feature>
<keyword evidence="3" id="KW-0274">FAD</keyword>
<evidence type="ECO:0000256" key="2">
    <source>
        <dbReference type="ARBA" id="ARBA00022630"/>
    </source>
</evidence>
<evidence type="ECO:0000256" key="3">
    <source>
        <dbReference type="ARBA" id="ARBA00022827"/>
    </source>
</evidence>
<dbReference type="Gene3D" id="3.30.390.30">
    <property type="match status" value="1"/>
</dbReference>
<gene>
    <name evidence="7" type="ORF">H9623_03950</name>
</gene>
<dbReference type="AlphaFoldDB" id="A0A9D5YXS3"/>